<keyword evidence="6" id="KW-0812">Transmembrane</keyword>
<comment type="function">
    <text evidence="9">Component of the type II secretion system required for the energy-dependent secretion of extracellular factors such as proteases and toxins from the periplasm.</text>
</comment>
<dbReference type="Pfam" id="PF02501">
    <property type="entry name" value="T2SSI"/>
    <property type="match status" value="1"/>
</dbReference>
<protein>
    <recommendedName>
        <fullName evidence="9">Type II secretion system protein I</fullName>
        <shortName evidence="9">T2SS minor pseudopilin I</shortName>
    </recommendedName>
</protein>
<keyword evidence="4 9" id="KW-0488">Methylation</keyword>
<evidence type="ECO:0000256" key="6">
    <source>
        <dbReference type="ARBA" id="ARBA00022692"/>
    </source>
</evidence>
<dbReference type="InterPro" id="IPR012902">
    <property type="entry name" value="N_methyl_site"/>
</dbReference>
<organism evidence="11">
    <name type="scientific">uncultured Sphingomonas sp</name>
    <dbReference type="NCBI Taxonomy" id="158754"/>
    <lineage>
        <taxon>Bacteria</taxon>
        <taxon>Pseudomonadati</taxon>
        <taxon>Pseudomonadota</taxon>
        <taxon>Alphaproteobacteria</taxon>
        <taxon>Sphingomonadales</taxon>
        <taxon>Sphingomonadaceae</taxon>
        <taxon>Sphingomonas</taxon>
        <taxon>environmental samples</taxon>
    </lineage>
</organism>
<dbReference type="GO" id="GO:0005886">
    <property type="term" value="C:plasma membrane"/>
    <property type="evidence" value="ECO:0007669"/>
    <property type="project" value="UniProtKB-SubCell"/>
</dbReference>
<evidence type="ECO:0000256" key="8">
    <source>
        <dbReference type="ARBA" id="ARBA00023136"/>
    </source>
</evidence>
<keyword evidence="5 9" id="KW-0997">Cell inner membrane</keyword>
<keyword evidence="7" id="KW-1133">Transmembrane helix</keyword>
<evidence type="ECO:0000256" key="5">
    <source>
        <dbReference type="ARBA" id="ARBA00022519"/>
    </source>
</evidence>
<evidence type="ECO:0000256" key="1">
    <source>
        <dbReference type="ARBA" id="ARBA00004377"/>
    </source>
</evidence>
<reference evidence="11" key="1">
    <citation type="submission" date="2020-02" db="EMBL/GenBank/DDBJ databases">
        <authorList>
            <person name="Meier V. D."/>
        </authorList>
    </citation>
    <scope>NUCLEOTIDE SEQUENCE</scope>
    <source>
        <strain evidence="11">AVDCRST_MAG09</strain>
    </source>
</reference>
<evidence type="ECO:0000259" key="10">
    <source>
        <dbReference type="Pfam" id="PF02501"/>
    </source>
</evidence>
<evidence type="ECO:0000313" key="11">
    <source>
        <dbReference type="EMBL" id="CAA9517918.1"/>
    </source>
</evidence>
<keyword evidence="3" id="KW-1003">Cell membrane</keyword>
<evidence type="ECO:0000256" key="4">
    <source>
        <dbReference type="ARBA" id="ARBA00022481"/>
    </source>
</evidence>
<dbReference type="Pfam" id="PF07963">
    <property type="entry name" value="N_methyl"/>
    <property type="match status" value="1"/>
</dbReference>
<comment type="subunit">
    <text evidence="9">Type II secretion is composed of four main components: the outer membrane complex, the inner membrane complex, the cytoplasmic secretion ATPase and the periplasm-spanning pseudopilus.</text>
</comment>
<dbReference type="PANTHER" id="PTHR38779">
    <property type="entry name" value="TYPE II SECRETION SYSTEM PROTEIN I-RELATED"/>
    <property type="match status" value="1"/>
</dbReference>
<evidence type="ECO:0000256" key="3">
    <source>
        <dbReference type="ARBA" id="ARBA00022475"/>
    </source>
</evidence>
<accession>A0A6J4TAY1</accession>
<keyword evidence="8" id="KW-0472">Membrane</keyword>
<evidence type="ECO:0000256" key="7">
    <source>
        <dbReference type="ARBA" id="ARBA00022989"/>
    </source>
</evidence>
<evidence type="ECO:0000256" key="9">
    <source>
        <dbReference type="RuleBase" id="RU368030"/>
    </source>
</evidence>
<dbReference type="SUPFAM" id="SSF54523">
    <property type="entry name" value="Pili subunits"/>
    <property type="match status" value="1"/>
</dbReference>
<proteinExistence type="inferred from homology"/>
<dbReference type="AlphaFoldDB" id="A0A6J4TAY1"/>
<name>A0A6J4TAY1_9SPHN</name>
<dbReference type="InterPro" id="IPR045584">
    <property type="entry name" value="Pilin-like"/>
</dbReference>
<dbReference type="GO" id="GO:0015628">
    <property type="term" value="P:protein secretion by the type II secretion system"/>
    <property type="evidence" value="ECO:0007669"/>
    <property type="project" value="UniProtKB-UniRule"/>
</dbReference>
<dbReference type="InterPro" id="IPR010052">
    <property type="entry name" value="T2SS_protein-GspI"/>
</dbReference>
<dbReference type="InterPro" id="IPR003413">
    <property type="entry name" value="T2SS_GspI_C"/>
</dbReference>
<comment type="subcellular location">
    <subcellularLocation>
        <location evidence="1 9">Cell inner membrane</location>
        <topology evidence="1 9">Single-pass membrane protein</topology>
    </subcellularLocation>
</comment>
<dbReference type="RefSeq" id="WP_294174033.1">
    <property type="nucleotide sequence ID" value="NZ_CADCVZ010000049.1"/>
</dbReference>
<dbReference type="NCBIfam" id="TIGR02532">
    <property type="entry name" value="IV_pilin_GFxxxE"/>
    <property type="match status" value="1"/>
</dbReference>
<dbReference type="EMBL" id="CADCVZ010000049">
    <property type="protein sequence ID" value="CAA9517918.1"/>
    <property type="molecule type" value="Genomic_DNA"/>
</dbReference>
<evidence type="ECO:0000256" key="2">
    <source>
        <dbReference type="ARBA" id="ARBA00008358"/>
    </source>
</evidence>
<feature type="domain" description="Type II secretion system protein GspI C-terminal" evidence="10">
    <location>
        <begin position="41"/>
        <end position="114"/>
    </location>
</feature>
<dbReference type="Gene3D" id="3.30.1300.30">
    <property type="entry name" value="GSPII I/J protein-like"/>
    <property type="match status" value="1"/>
</dbReference>
<gene>
    <name evidence="11" type="ORF">AVDCRST_MAG09-1844</name>
</gene>
<comment type="PTM">
    <text evidence="9">Cleaved by prepilin peptidase.</text>
</comment>
<sequence length="119" mass="12436">MRRANGFTLIEMLVALAVFSIAALALLRLDGFAVATTADLAARAGATLVAENEAALIATDPAPAILGTSTREHSNGGRSFVIQQAVTPTADQRLVRVDLAVIDRGSGARALLTLIKRVR</sequence>
<dbReference type="GO" id="GO:0015627">
    <property type="term" value="C:type II protein secretion system complex"/>
    <property type="evidence" value="ECO:0007669"/>
    <property type="project" value="UniProtKB-UniRule"/>
</dbReference>
<dbReference type="NCBIfam" id="TIGR01707">
    <property type="entry name" value="gspI"/>
    <property type="match status" value="1"/>
</dbReference>
<dbReference type="PANTHER" id="PTHR38779:SF2">
    <property type="entry name" value="TYPE II SECRETION SYSTEM PROTEIN I-RELATED"/>
    <property type="match status" value="1"/>
</dbReference>
<comment type="similarity">
    <text evidence="2 9">Belongs to the GSP I family.</text>
</comment>